<dbReference type="SMART" id="SM00587">
    <property type="entry name" value="CHK"/>
    <property type="match status" value="1"/>
</dbReference>
<dbReference type="InterPro" id="IPR004119">
    <property type="entry name" value="EcKL"/>
</dbReference>
<dbReference type="AlphaFoldDB" id="A0A226D3J8"/>
<evidence type="ECO:0000313" key="3">
    <source>
        <dbReference type="Proteomes" id="UP000198287"/>
    </source>
</evidence>
<dbReference type="Gene3D" id="3.90.1200.10">
    <property type="match status" value="1"/>
</dbReference>
<evidence type="ECO:0000313" key="2">
    <source>
        <dbReference type="EMBL" id="OXA40142.1"/>
    </source>
</evidence>
<dbReference type="EMBL" id="LNIX01000034">
    <property type="protein sequence ID" value="OXA40142.1"/>
    <property type="molecule type" value="Genomic_DNA"/>
</dbReference>
<dbReference type="SUPFAM" id="SSF56112">
    <property type="entry name" value="Protein kinase-like (PK-like)"/>
    <property type="match status" value="1"/>
</dbReference>
<keyword evidence="3" id="KW-1185">Reference proteome</keyword>
<evidence type="ECO:0000259" key="1">
    <source>
        <dbReference type="SMART" id="SM00587"/>
    </source>
</evidence>
<organism evidence="2 3">
    <name type="scientific">Folsomia candida</name>
    <name type="common">Springtail</name>
    <dbReference type="NCBI Taxonomy" id="158441"/>
    <lineage>
        <taxon>Eukaryota</taxon>
        <taxon>Metazoa</taxon>
        <taxon>Ecdysozoa</taxon>
        <taxon>Arthropoda</taxon>
        <taxon>Hexapoda</taxon>
        <taxon>Collembola</taxon>
        <taxon>Entomobryomorpha</taxon>
        <taxon>Isotomoidea</taxon>
        <taxon>Isotomidae</taxon>
        <taxon>Proisotominae</taxon>
        <taxon>Folsomia</taxon>
    </lineage>
</organism>
<sequence>MAPSSTGDVLCDPLRQKFVDILNSNGIWDEVDNVVMTEPPELKGEHMATATVYLRYEFKDKEVKDKNLFVKKFTSNPAHTAFVKKGRIMEKEMSFFTEFLPKAREFCGKYAGCEKLLDLFPKCWYADEEMVVLENLVLDDTFIMLDKEVKQDLFTAKLVLGNLAKFHAATYAFIEEECGGSEKFAELYECQCFEAFMQENDPMMEPMFDNGATTCINLLKGHPVEGDAEAVETLTSYMGKSYPLVTSIVKLNHSEKLLVLNHGDFHNNNMLFKKDAETGRVNDHVFVDLQITRLGSPNLDIGYYMYTSVQPKIRRAHFMELLRHYYDTFETTVGMFGGKKCPISYEDFVADYRIKSQMGFFTTLSFIAAMGALKDIDMETMSEDPVDMMEIFNTAIRNWIANNPEKAAAIAEEVVAVVKEHGQVSGPI</sequence>
<accession>A0A226D3J8</accession>
<dbReference type="OMA" id="VEREYDC"/>
<gene>
    <name evidence="2" type="ORF">Fcan01_25104</name>
</gene>
<dbReference type="OrthoDB" id="8250698at2759"/>
<dbReference type="Proteomes" id="UP000198287">
    <property type="component" value="Unassembled WGS sequence"/>
</dbReference>
<protein>
    <recommendedName>
        <fullName evidence="1">CHK kinase-like domain-containing protein</fullName>
    </recommendedName>
</protein>
<dbReference type="PANTHER" id="PTHR11012:SF30">
    <property type="entry name" value="PROTEIN KINASE-LIKE DOMAIN-CONTAINING"/>
    <property type="match status" value="1"/>
</dbReference>
<name>A0A226D3J8_FOLCA</name>
<dbReference type="InterPro" id="IPR015897">
    <property type="entry name" value="CHK_kinase-like"/>
</dbReference>
<feature type="domain" description="CHK kinase-like" evidence="1">
    <location>
        <begin position="131"/>
        <end position="335"/>
    </location>
</feature>
<proteinExistence type="predicted"/>
<comment type="caution">
    <text evidence="2">The sequence shown here is derived from an EMBL/GenBank/DDBJ whole genome shotgun (WGS) entry which is preliminary data.</text>
</comment>
<dbReference type="Pfam" id="PF02958">
    <property type="entry name" value="EcKL"/>
    <property type="match status" value="1"/>
</dbReference>
<dbReference type="InterPro" id="IPR011009">
    <property type="entry name" value="Kinase-like_dom_sf"/>
</dbReference>
<reference evidence="2 3" key="1">
    <citation type="submission" date="2015-12" db="EMBL/GenBank/DDBJ databases">
        <title>The genome of Folsomia candida.</title>
        <authorList>
            <person name="Faddeeva A."/>
            <person name="Derks M.F."/>
            <person name="Anvar Y."/>
            <person name="Smit S."/>
            <person name="Van Straalen N."/>
            <person name="Roelofs D."/>
        </authorList>
    </citation>
    <scope>NUCLEOTIDE SEQUENCE [LARGE SCALE GENOMIC DNA]</scope>
    <source>
        <strain evidence="2 3">VU population</strain>
        <tissue evidence="2">Whole body</tissue>
    </source>
</reference>
<dbReference type="PANTHER" id="PTHR11012">
    <property type="entry name" value="PROTEIN KINASE-LIKE DOMAIN-CONTAINING"/>
    <property type="match status" value="1"/>
</dbReference>